<evidence type="ECO:0000313" key="2">
    <source>
        <dbReference type="Proteomes" id="UP000887567"/>
    </source>
</evidence>
<dbReference type="AlphaFoldDB" id="A0A913YUW9"/>
<accession>A0A913YUW9</accession>
<dbReference type="GeneID" id="114576243"/>
<organism evidence="1 2">
    <name type="scientific">Exaiptasia diaphana</name>
    <name type="common">Tropical sea anemone</name>
    <name type="synonym">Aiptasia pulchella</name>
    <dbReference type="NCBI Taxonomy" id="2652724"/>
    <lineage>
        <taxon>Eukaryota</taxon>
        <taxon>Metazoa</taxon>
        <taxon>Cnidaria</taxon>
        <taxon>Anthozoa</taxon>
        <taxon>Hexacorallia</taxon>
        <taxon>Actiniaria</taxon>
        <taxon>Aiptasiidae</taxon>
        <taxon>Exaiptasia</taxon>
    </lineage>
</organism>
<dbReference type="EnsemblMetazoa" id="XM_028662526.1">
    <property type="protein sequence ID" value="XP_028518327.1"/>
    <property type="gene ID" value="LOC114576243"/>
</dbReference>
<dbReference type="RefSeq" id="XP_028518327.1">
    <property type="nucleotide sequence ID" value="XM_028662526.1"/>
</dbReference>
<dbReference type="KEGG" id="epa:114576243"/>
<keyword evidence="2" id="KW-1185">Reference proteome</keyword>
<dbReference type="PANTHER" id="PTHR36981">
    <property type="entry name" value="ZGC:195170"/>
    <property type="match status" value="1"/>
</dbReference>
<proteinExistence type="predicted"/>
<dbReference type="Proteomes" id="UP000887567">
    <property type="component" value="Unplaced"/>
</dbReference>
<name>A0A913YUW9_EXADI</name>
<sequence length="145" mass="17064">MEIFFKSIFLQFNQEEEELMLLSRFAGETELKDWCKCGNCSLDYVVKSDECWCCFEVDRCVSKMEDAGMDDLCITEHRGFENVCLDEWVLDTAAVGLKTRKKKSYSANRGEATDFEYFRAIAYRQFVRFVWEYVGANKRLPLCLF</sequence>
<evidence type="ECO:0000313" key="1">
    <source>
        <dbReference type="EnsemblMetazoa" id="XP_028518327.1"/>
    </source>
</evidence>
<dbReference type="OrthoDB" id="5951291at2759"/>
<dbReference type="PANTHER" id="PTHR36981:SF1">
    <property type="entry name" value="P2X PURINORECEPTOR 7 INTRACELLULAR DOMAIN-CONTAINING PROTEIN"/>
    <property type="match status" value="1"/>
</dbReference>
<reference evidence="1" key="1">
    <citation type="submission" date="2022-11" db="UniProtKB">
        <authorList>
            <consortium name="EnsemblMetazoa"/>
        </authorList>
    </citation>
    <scope>IDENTIFICATION</scope>
</reference>
<protein>
    <submittedName>
        <fullName evidence="1">Uncharacterized protein</fullName>
    </submittedName>
</protein>